<evidence type="ECO:0000313" key="18">
    <source>
        <dbReference type="EMBL" id="KAF2307932.1"/>
    </source>
</evidence>
<dbReference type="Pfam" id="PF07714">
    <property type="entry name" value="PK_Tyr_Ser-Thr"/>
    <property type="match status" value="1"/>
</dbReference>
<dbReference type="SUPFAM" id="SSF56112">
    <property type="entry name" value="Protein kinase-like (PK-like)"/>
    <property type="match status" value="1"/>
</dbReference>
<dbReference type="Pfam" id="PF13855">
    <property type="entry name" value="LRR_8"/>
    <property type="match status" value="1"/>
</dbReference>
<dbReference type="InterPro" id="IPR001245">
    <property type="entry name" value="Ser-Thr/Tyr_kinase_cat_dom"/>
</dbReference>
<dbReference type="InterPro" id="IPR011009">
    <property type="entry name" value="Kinase-like_dom_sf"/>
</dbReference>
<evidence type="ECO:0000256" key="3">
    <source>
        <dbReference type="ARBA" id="ARBA00022512"/>
    </source>
</evidence>
<keyword evidence="9" id="KW-0547">Nucleotide-binding</keyword>
<dbReference type="InterPro" id="IPR003591">
    <property type="entry name" value="Leu-rich_rpt_typical-subtyp"/>
</dbReference>
<proteinExistence type="inferred from homology"/>
<keyword evidence="19" id="KW-1185">Reference proteome</keyword>
<keyword evidence="3" id="KW-0964">Secreted</keyword>
<dbReference type="FunFam" id="3.80.10.10:FF:000095">
    <property type="entry name" value="LRR receptor-like serine/threonine-protein kinase GSO1"/>
    <property type="match status" value="1"/>
</dbReference>
<keyword evidence="12" id="KW-0472">Membrane</keyword>
<comment type="subcellular location">
    <subcellularLocation>
        <location evidence="2">Membrane</location>
        <topology evidence="2">Single-pass type I membrane protein</topology>
    </subcellularLocation>
    <subcellularLocation>
        <location evidence="1">Secreted</location>
        <location evidence="1">Cell wall</location>
    </subcellularLocation>
</comment>
<keyword evidence="3" id="KW-0134">Cell wall</keyword>
<dbReference type="FunFam" id="3.80.10.10:FF:000400">
    <property type="entry name" value="Nuclear pore complex protein NUP107"/>
    <property type="match status" value="1"/>
</dbReference>
<dbReference type="InterPro" id="IPR032675">
    <property type="entry name" value="LRR_dom_sf"/>
</dbReference>
<keyword evidence="11" id="KW-1133">Transmembrane helix</keyword>
<dbReference type="InterPro" id="IPR000719">
    <property type="entry name" value="Prot_kinase_dom"/>
</dbReference>
<dbReference type="GO" id="GO:0016020">
    <property type="term" value="C:membrane"/>
    <property type="evidence" value="ECO:0007669"/>
    <property type="project" value="UniProtKB-SubCell"/>
</dbReference>
<dbReference type="Gene3D" id="3.80.10.10">
    <property type="entry name" value="Ribonuclease Inhibitor"/>
    <property type="match status" value="4"/>
</dbReference>
<keyword evidence="10" id="KW-0067">ATP-binding</keyword>
<dbReference type="InterPro" id="IPR050647">
    <property type="entry name" value="Plant_LRR-RLKs"/>
</dbReference>
<accession>A0A6A6M2N9</accession>
<gene>
    <name evidence="18" type="ORF">GH714_033454</name>
</gene>
<evidence type="ECO:0000256" key="5">
    <source>
        <dbReference type="ARBA" id="ARBA00022679"/>
    </source>
</evidence>
<evidence type="ECO:0000313" key="19">
    <source>
        <dbReference type="Proteomes" id="UP000467840"/>
    </source>
</evidence>
<evidence type="ECO:0000256" key="7">
    <source>
        <dbReference type="ARBA" id="ARBA00022729"/>
    </source>
</evidence>
<dbReference type="GO" id="GO:0005524">
    <property type="term" value="F:ATP binding"/>
    <property type="evidence" value="ECO:0007669"/>
    <property type="project" value="UniProtKB-KW"/>
</dbReference>
<evidence type="ECO:0000259" key="17">
    <source>
        <dbReference type="PROSITE" id="PS50011"/>
    </source>
</evidence>
<evidence type="ECO:0000256" key="16">
    <source>
        <dbReference type="SAM" id="SignalP"/>
    </source>
</evidence>
<protein>
    <recommendedName>
        <fullName evidence="17">Protein kinase domain-containing protein</fullName>
    </recommendedName>
</protein>
<reference evidence="18 19" key="1">
    <citation type="journal article" date="2020" name="Mol. Plant">
        <title>The Chromosome-Based Rubber Tree Genome Provides New Insights into Spurge Genome Evolution and Rubber Biosynthesis.</title>
        <authorList>
            <person name="Liu J."/>
            <person name="Shi C."/>
            <person name="Shi C.C."/>
            <person name="Li W."/>
            <person name="Zhang Q.J."/>
            <person name="Zhang Y."/>
            <person name="Li K."/>
            <person name="Lu H.F."/>
            <person name="Shi C."/>
            <person name="Zhu S.T."/>
            <person name="Xiao Z.Y."/>
            <person name="Nan H."/>
            <person name="Yue Y."/>
            <person name="Zhu X.G."/>
            <person name="Wu Y."/>
            <person name="Hong X.N."/>
            <person name="Fan G.Y."/>
            <person name="Tong Y."/>
            <person name="Zhang D."/>
            <person name="Mao C.L."/>
            <person name="Liu Y.L."/>
            <person name="Hao S.J."/>
            <person name="Liu W.Q."/>
            <person name="Lv M.Q."/>
            <person name="Zhang H.B."/>
            <person name="Liu Y."/>
            <person name="Hu-Tang G.R."/>
            <person name="Wang J.P."/>
            <person name="Wang J.H."/>
            <person name="Sun Y.H."/>
            <person name="Ni S.B."/>
            <person name="Chen W.B."/>
            <person name="Zhang X.C."/>
            <person name="Jiao Y.N."/>
            <person name="Eichler E.E."/>
            <person name="Li G.H."/>
            <person name="Liu X."/>
            <person name="Gao L.Z."/>
        </authorList>
    </citation>
    <scope>NUCLEOTIDE SEQUENCE [LARGE SCALE GENOMIC DNA]</scope>
    <source>
        <strain evidence="19">cv. GT1</strain>
        <tissue evidence="18">Leaf</tissue>
    </source>
</reference>
<evidence type="ECO:0000256" key="1">
    <source>
        <dbReference type="ARBA" id="ARBA00004191"/>
    </source>
</evidence>
<dbReference type="PROSITE" id="PS50011">
    <property type="entry name" value="PROTEIN_KINASE_DOM"/>
    <property type="match status" value="1"/>
</dbReference>
<dbReference type="GO" id="GO:0033612">
    <property type="term" value="F:receptor serine/threonine kinase binding"/>
    <property type="evidence" value="ECO:0007669"/>
    <property type="project" value="TreeGrafter"/>
</dbReference>
<dbReference type="PROSITE" id="PS00109">
    <property type="entry name" value="PROTEIN_KINASE_TYR"/>
    <property type="match status" value="1"/>
</dbReference>
<evidence type="ECO:0000256" key="2">
    <source>
        <dbReference type="ARBA" id="ARBA00004479"/>
    </source>
</evidence>
<keyword evidence="6" id="KW-0812">Transmembrane</keyword>
<dbReference type="PANTHER" id="PTHR48056:SF40">
    <property type="entry name" value="LEUCINE-RICH REPEAT RECEPTOR-LIKE TYROSINE-PROTEIN KINASE PXC3"/>
    <property type="match status" value="1"/>
</dbReference>
<dbReference type="AlphaFoldDB" id="A0A6A6M2N9"/>
<dbReference type="EMBL" id="JAAGAX010000008">
    <property type="protein sequence ID" value="KAF2307932.1"/>
    <property type="molecule type" value="Genomic_DNA"/>
</dbReference>
<keyword evidence="14" id="KW-0325">Glycoprotein</keyword>
<dbReference type="InterPro" id="IPR001611">
    <property type="entry name" value="Leu-rich_rpt"/>
</dbReference>
<dbReference type="Gene3D" id="1.10.510.10">
    <property type="entry name" value="Transferase(Phosphotransferase) domain 1"/>
    <property type="match status" value="1"/>
</dbReference>
<evidence type="ECO:0000256" key="8">
    <source>
        <dbReference type="ARBA" id="ARBA00022737"/>
    </source>
</evidence>
<sequence length="834" mass="91426">MSFLCLFYLLLVGFLSKSQIVVAQVNVQTTLLAIGKELEVPGWGDNGTDFCNWRGIGCNLNHSLVERLALSRLDLRGNVSLISKLKALKQLDLSGNNFHGPIPSAFGNLSQLEFLDLSLNKFEGEIPHELQGLERLEEFQISSNSFNGSIPSWVGNLTSLRVFTAYENELGGEIPDNLGSVSELKLLNLHSNQLKGQIPSNIFAMGKLEVLVLTQNRLSGRLPELVGNCKSLSNIRIGNNYLEGVIPKAIGNVSSLTYFEADDNHLSGDIISEFAQCSNLTLLNLASNGFSGVIPPDLGQLVNLQELILSGNSLFGDIPKPILGCRSLTKLDLSNNRLNGTIPSEICNMSRLQYLLLGQNSIKGEIPHEIGNCMKLLELQMGSNYLTGSIPSEIGRIRNLQIALNLSYNHLHGSLPPELGKLDKLVSLDLSNNQLCGTIPQSFKGMLSLIEVNFSNNLLSGPMPTFVLFQKSPNSSFLGNKGLCGEPLSLSCGNSYASGHENYHHKGETRKSCQNCRVVDDVANDQPTIIAGHVFVENLRQAIDLDAIVKATLKDSNKLMNGTFSTVYKAVMPSGMILSVRRLKSMDRTIIHHQNRMIRELERLSKLCHENLVQPVGYVIYEDVALLLHHYLPNGTLAQLVHECSKQSEYEPDWPTRLSIATGVAEGLAFLHHVAIIHLDISSGNVLLDADFRPLVGEIEISKLLDPSKGTASISAVAGSFGYIPPEYAYTMQVTAPGNVYSYGVVLLEILTTRLPVDEDFGEGVDLVKWVHGAPARGETPEQILDAKLSTVSFGWRREMLAALKVALLCTDSTPAKRPKMKKVVEMLQEIKQT</sequence>
<dbReference type="InterPro" id="IPR008266">
    <property type="entry name" value="Tyr_kinase_AS"/>
</dbReference>
<feature type="signal peptide" evidence="16">
    <location>
        <begin position="1"/>
        <end position="23"/>
    </location>
</feature>
<dbReference type="Gene3D" id="3.30.200.20">
    <property type="entry name" value="Phosphorylase Kinase, domain 1"/>
    <property type="match status" value="1"/>
</dbReference>
<dbReference type="GO" id="GO:0009653">
    <property type="term" value="P:anatomical structure morphogenesis"/>
    <property type="evidence" value="ECO:0007669"/>
    <property type="project" value="UniProtKB-ARBA"/>
</dbReference>
<evidence type="ECO:0000256" key="15">
    <source>
        <dbReference type="ARBA" id="ARBA00038043"/>
    </source>
</evidence>
<keyword evidence="5" id="KW-0808">Transferase</keyword>
<dbReference type="SMART" id="SM00369">
    <property type="entry name" value="LRR_TYP"/>
    <property type="match status" value="6"/>
</dbReference>
<dbReference type="Pfam" id="PF00560">
    <property type="entry name" value="LRR_1"/>
    <property type="match status" value="8"/>
</dbReference>
<feature type="domain" description="Protein kinase" evidence="17">
    <location>
        <begin position="553"/>
        <end position="834"/>
    </location>
</feature>
<evidence type="ECO:0000256" key="4">
    <source>
        <dbReference type="ARBA" id="ARBA00022614"/>
    </source>
</evidence>
<evidence type="ECO:0000256" key="14">
    <source>
        <dbReference type="ARBA" id="ARBA00023180"/>
    </source>
</evidence>
<dbReference type="GO" id="GO:0004672">
    <property type="term" value="F:protein kinase activity"/>
    <property type="evidence" value="ECO:0007669"/>
    <property type="project" value="InterPro"/>
</dbReference>
<organism evidence="18 19">
    <name type="scientific">Hevea brasiliensis</name>
    <name type="common">Para rubber tree</name>
    <name type="synonym">Siphonia brasiliensis</name>
    <dbReference type="NCBI Taxonomy" id="3981"/>
    <lineage>
        <taxon>Eukaryota</taxon>
        <taxon>Viridiplantae</taxon>
        <taxon>Streptophyta</taxon>
        <taxon>Embryophyta</taxon>
        <taxon>Tracheophyta</taxon>
        <taxon>Spermatophyta</taxon>
        <taxon>Magnoliopsida</taxon>
        <taxon>eudicotyledons</taxon>
        <taxon>Gunneridae</taxon>
        <taxon>Pentapetalae</taxon>
        <taxon>rosids</taxon>
        <taxon>fabids</taxon>
        <taxon>Malpighiales</taxon>
        <taxon>Euphorbiaceae</taxon>
        <taxon>Crotonoideae</taxon>
        <taxon>Micrandreae</taxon>
        <taxon>Hevea</taxon>
    </lineage>
</organism>
<evidence type="ECO:0000256" key="10">
    <source>
        <dbReference type="ARBA" id="ARBA00022840"/>
    </source>
</evidence>
<evidence type="ECO:0000256" key="9">
    <source>
        <dbReference type="ARBA" id="ARBA00022741"/>
    </source>
</evidence>
<dbReference type="GO" id="GO:0099402">
    <property type="term" value="P:plant organ development"/>
    <property type="evidence" value="ECO:0007669"/>
    <property type="project" value="UniProtKB-ARBA"/>
</dbReference>
<dbReference type="Proteomes" id="UP000467840">
    <property type="component" value="Chromosome 9"/>
</dbReference>
<dbReference type="FunFam" id="3.30.200.20:FF:000454">
    <property type="entry name" value="Leucine-rich repeat receptor-like tyrosine-protein kinase PXC3"/>
    <property type="match status" value="1"/>
</dbReference>
<dbReference type="FunFam" id="1.10.510.10:FF:000388">
    <property type="entry name" value="Leucine-rich repeat receptor-like tyrosine-protein kinase PXC3"/>
    <property type="match status" value="1"/>
</dbReference>
<comment type="similarity">
    <text evidence="15">Belongs to the polygalacturonase-inhibiting protein family.</text>
</comment>
<evidence type="ECO:0000256" key="13">
    <source>
        <dbReference type="ARBA" id="ARBA00023170"/>
    </source>
</evidence>
<name>A0A6A6M2N9_HEVBR</name>
<keyword evidence="13" id="KW-0675">Receptor</keyword>
<evidence type="ECO:0000256" key="11">
    <source>
        <dbReference type="ARBA" id="ARBA00022989"/>
    </source>
</evidence>
<keyword evidence="8" id="KW-0677">Repeat</keyword>
<evidence type="ECO:0000256" key="12">
    <source>
        <dbReference type="ARBA" id="ARBA00023136"/>
    </source>
</evidence>
<feature type="chain" id="PRO_5025620127" description="Protein kinase domain-containing protein" evidence="16">
    <location>
        <begin position="24"/>
        <end position="834"/>
    </location>
</feature>
<dbReference type="PRINTS" id="PR00019">
    <property type="entry name" value="LEURICHRPT"/>
</dbReference>
<dbReference type="SUPFAM" id="SSF52058">
    <property type="entry name" value="L domain-like"/>
    <property type="match status" value="2"/>
</dbReference>
<comment type="caution">
    <text evidence="18">The sequence shown here is derived from an EMBL/GenBank/DDBJ whole genome shotgun (WGS) entry which is preliminary data.</text>
</comment>
<dbReference type="PANTHER" id="PTHR48056">
    <property type="entry name" value="LRR RECEPTOR-LIKE SERINE/THREONINE-PROTEIN KINASE-RELATED"/>
    <property type="match status" value="1"/>
</dbReference>
<keyword evidence="4" id="KW-0433">Leucine-rich repeat</keyword>
<evidence type="ECO:0000256" key="6">
    <source>
        <dbReference type="ARBA" id="ARBA00022692"/>
    </source>
</evidence>
<keyword evidence="7 16" id="KW-0732">Signal</keyword>